<dbReference type="AlphaFoldDB" id="A0A645EK19"/>
<organism evidence="1">
    <name type="scientific">bioreactor metagenome</name>
    <dbReference type="NCBI Taxonomy" id="1076179"/>
    <lineage>
        <taxon>unclassified sequences</taxon>
        <taxon>metagenomes</taxon>
        <taxon>ecological metagenomes</taxon>
    </lineage>
</organism>
<reference evidence="1" key="1">
    <citation type="submission" date="2019-08" db="EMBL/GenBank/DDBJ databases">
        <authorList>
            <person name="Kucharzyk K."/>
            <person name="Murdoch R.W."/>
            <person name="Higgins S."/>
            <person name="Loffler F."/>
        </authorList>
    </citation>
    <scope>NUCLEOTIDE SEQUENCE</scope>
</reference>
<proteinExistence type="predicted"/>
<comment type="caution">
    <text evidence="1">The sequence shown here is derived from an EMBL/GenBank/DDBJ whole genome shotgun (WGS) entry which is preliminary data.</text>
</comment>
<accession>A0A645EK19</accession>
<sequence>MGILCDPAHPALAHFPTEMHSNWQWWDICKNATTMELDSLKNNLQPIVRMVDNFYKNRNLGLLFEAKVGDGKLLVCSSDLANNLYSRPVARQLYYSLVAYMQSEQFVPTEEIPFERIVASLRDASQQKTVRKSIYDS</sequence>
<evidence type="ECO:0000313" key="1">
    <source>
        <dbReference type="EMBL" id="MPN02321.1"/>
    </source>
</evidence>
<protein>
    <submittedName>
        <fullName evidence="1">Uncharacterized protein</fullName>
    </submittedName>
</protein>
<name>A0A645EK19_9ZZZZ</name>
<dbReference type="EMBL" id="VSSQ01048270">
    <property type="protein sequence ID" value="MPN02321.1"/>
    <property type="molecule type" value="Genomic_DNA"/>
</dbReference>
<gene>
    <name evidence="1" type="ORF">SDC9_149537</name>
</gene>